<name>A0A0C3LU44_9AGAM</name>
<dbReference type="InterPro" id="IPR051673">
    <property type="entry name" value="SSDNA_exonuclease_RecJ"/>
</dbReference>
<dbReference type="PANTHER" id="PTHR30255:SF2">
    <property type="entry name" value="SINGLE-STRANDED-DNA-SPECIFIC EXONUCLEASE RECJ"/>
    <property type="match status" value="1"/>
</dbReference>
<accession>A0A0C3LU44</accession>
<feature type="region of interest" description="Disordered" evidence="1">
    <location>
        <begin position="395"/>
        <end position="424"/>
    </location>
</feature>
<evidence type="ECO:0000256" key="1">
    <source>
        <dbReference type="SAM" id="MobiDB-lite"/>
    </source>
</evidence>
<dbReference type="Proteomes" id="UP000054248">
    <property type="component" value="Unassembled WGS sequence"/>
</dbReference>
<evidence type="ECO:0000313" key="4">
    <source>
        <dbReference type="Proteomes" id="UP000054248"/>
    </source>
</evidence>
<dbReference type="OrthoDB" id="284473at2759"/>
<dbReference type="GO" id="GO:0004527">
    <property type="term" value="F:exonuclease activity"/>
    <property type="evidence" value="ECO:0007669"/>
    <property type="project" value="UniProtKB-KW"/>
</dbReference>
<dbReference type="Gene3D" id="3.90.1640.30">
    <property type="match status" value="1"/>
</dbReference>
<reference evidence="3 4" key="1">
    <citation type="submission" date="2014-04" db="EMBL/GenBank/DDBJ databases">
        <authorList>
            <consortium name="DOE Joint Genome Institute"/>
            <person name="Kuo A."/>
            <person name="Girlanda M."/>
            <person name="Perotto S."/>
            <person name="Kohler A."/>
            <person name="Nagy L.G."/>
            <person name="Floudas D."/>
            <person name="Copeland A."/>
            <person name="Barry K.W."/>
            <person name="Cichocki N."/>
            <person name="Veneault-Fourrey C."/>
            <person name="LaButti K."/>
            <person name="Lindquist E.A."/>
            <person name="Lipzen A."/>
            <person name="Lundell T."/>
            <person name="Morin E."/>
            <person name="Murat C."/>
            <person name="Sun H."/>
            <person name="Tunlid A."/>
            <person name="Henrissat B."/>
            <person name="Grigoriev I.V."/>
            <person name="Hibbett D.S."/>
            <person name="Martin F."/>
            <person name="Nordberg H.P."/>
            <person name="Cantor M.N."/>
            <person name="Hua S.X."/>
        </authorList>
    </citation>
    <scope>NUCLEOTIDE SEQUENCE [LARGE SCALE GENOMIC DNA]</scope>
    <source>
        <strain evidence="3 4">MUT 4182</strain>
    </source>
</reference>
<sequence length="424" mass="46406">MRDPSWPAPPSALENARRFLQKSARAGGRTILVPDKDADGLCGASIIYRTLVHLGHSPEDISTHLLQKGNNVHEPAEHAVIRSLGARYVIVVDQGSRGTRVTAEDDPAEVLIVDHHFSNEFPPGATVVNASHHEPVATSSLLAFIICQPLHRRVSESCDWLACMGTIGDLGSTFKWDPPFPDMSTVFKRYTKKSMTEAVSLINAPRRTATFDVISAWTAVNSANSPEDIISPSSQTSQRLFDARREINLEVERCSHTAPQFSSDGKVALLRMRSAAQVHSVVATRWAGHLKSSALEIVMVANEGYLPGLVNFSCRIARCAYARAGKTNSSSAPPVDIIELLKYYADRDQPAEGQLPLRQRIGDNFARGHKQASGGIVTTEHFEEFCTLMEIGVKKEGSGSRSPRKGKAVQKNTLDGYFKPKPKT</sequence>
<protein>
    <recommendedName>
        <fullName evidence="2">DDH domain-containing protein</fullName>
    </recommendedName>
</protein>
<dbReference type="PANTHER" id="PTHR30255">
    <property type="entry name" value="SINGLE-STRANDED-DNA-SPECIFIC EXONUCLEASE RECJ"/>
    <property type="match status" value="1"/>
</dbReference>
<dbReference type="STRING" id="1051891.A0A0C3LU44"/>
<dbReference type="InterPro" id="IPR038763">
    <property type="entry name" value="DHH_sf"/>
</dbReference>
<dbReference type="EMBL" id="KN823052">
    <property type="protein sequence ID" value="KIO24887.1"/>
    <property type="molecule type" value="Genomic_DNA"/>
</dbReference>
<reference evidence="4" key="2">
    <citation type="submission" date="2015-01" db="EMBL/GenBank/DDBJ databases">
        <title>Evolutionary Origins and Diversification of the Mycorrhizal Mutualists.</title>
        <authorList>
            <consortium name="DOE Joint Genome Institute"/>
            <consortium name="Mycorrhizal Genomics Consortium"/>
            <person name="Kohler A."/>
            <person name="Kuo A."/>
            <person name="Nagy L.G."/>
            <person name="Floudas D."/>
            <person name="Copeland A."/>
            <person name="Barry K.W."/>
            <person name="Cichocki N."/>
            <person name="Veneault-Fourrey C."/>
            <person name="LaButti K."/>
            <person name="Lindquist E.A."/>
            <person name="Lipzen A."/>
            <person name="Lundell T."/>
            <person name="Morin E."/>
            <person name="Murat C."/>
            <person name="Riley R."/>
            <person name="Ohm R."/>
            <person name="Sun H."/>
            <person name="Tunlid A."/>
            <person name="Henrissat B."/>
            <person name="Grigoriev I.V."/>
            <person name="Hibbett D.S."/>
            <person name="Martin F."/>
        </authorList>
    </citation>
    <scope>NUCLEOTIDE SEQUENCE [LARGE SCALE GENOMIC DNA]</scope>
    <source>
        <strain evidence="4">MUT 4182</strain>
    </source>
</reference>
<evidence type="ECO:0000313" key="3">
    <source>
        <dbReference type="EMBL" id="KIO24887.1"/>
    </source>
</evidence>
<dbReference type="HOGENOM" id="CLU_034130_1_0_1"/>
<dbReference type="SUPFAM" id="SSF64182">
    <property type="entry name" value="DHH phosphoesterases"/>
    <property type="match status" value="1"/>
</dbReference>
<dbReference type="Pfam" id="PF01368">
    <property type="entry name" value="DHH"/>
    <property type="match status" value="1"/>
</dbReference>
<feature type="domain" description="DDH" evidence="2">
    <location>
        <begin position="31"/>
        <end position="147"/>
    </location>
</feature>
<evidence type="ECO:0000259" key="2">
    <source>
        <dbReference type="Pfam" id="PF01368"/>
    </source>
</evidence>
<gene>
    <name evidence="3" type="ORF">M407DRAFT_76368</name>
</gene>
<dbReference type="AlphaFoldDB" id="A0A0C3LU44"/>
<dbReference type="InterPro" id="IPR001667">
    <property type="entry name" value="DDH_dom"/>
</dbReference>
<organism evidence="3 4">
    <name type="scientific">Tulasnella calospora MUT 4182</name>
    <dbReference type="NCBI Taxonomy" id="1051891"/>
    <lineage>
        <taxon>Eukaryota</taxon>
        <taxon>Fungi</taxon>
        <taxon>Dikarya</taxon>
        <taxon>Basidiomycota</taxon>
        <taxon>Agaricomycotina</taxon>
        <taxon>Agaricomycetes</taxon>
        <taxon>Cantharellales</taxon>
        <taxon>Tulasnellaceae</taxon>
        <taxon>Tulasnella</taxon>
    </lineage>
</organism>
<keyword evidence="4" id="KW-1185">Reference proteome</keyword>
<proteinExistence type="predicted"/>